<dbReference type="OMA" id="NCDICDI"/>
<protein>
    <submittedName>
        <fullName evidence="9">Pre-mRNA-processing factor 39 (inferred by orthology to a human protein)</fullName>
    </submittedName>
</protein>
<keyword evidence="8" id="KW-1185">Reference proteome</keyword>
<keyword evidence="5" id="KW-0539">Nucleus</keyword>
<organism evidence="9">
    <name type="scientific">Nippostrongylus brasiliensis</name>
    <name type="common">Rat hookworm</name>
    <dbReference type="NCBI Taxonomy" id="27835"/>
    <lineage>
        <taxon>Eukaryota</taxon>
        <taxon>Metazoa</taxon>
        <taxon>Ecdysozoa</taxon>
        <taxon>Nematoda</taxon>
        <taxon>Chromadorea</taxon>
        <taxon>Rhabditida</taxon>
        <taxon>Rhabditina</taxon>
        <taxon>Rhabditomorpha</taxon>
        <taxon>Strongyloidea</taxon>
        <taxon>Heligmosomidae</taxon>
        <taxon>Nippostrongylus</taxon>
    </lineage>
</organism>
<dbReference type="EMBL" id="UYSL01020620">
    <property type="protein sequence ID" value="VDL75466.1"/>
    <property type="molecule type" value="Genomic_DNA"/>
</dbReference>
<dbReference type="Pfam" id="PF23241">
    <property type="entry name" value="HAT_PRP39_C"/>
    <property type="match status" value="1"/>
</dbReference>
<evidence type="ECO:0000256" key="5">
    <source>
        <dbReference type="ARBA" id="ARBA00023242"/>
    </source>
</evidence>
<dbReference type="GO" id="GO:0005685">
    <property type="term" value="C:U1 snRNP"/>
    <property type="evidence" value="ECO:0007669"/>
    <property type="project" value="TreeGrafter"/>
</dbReference>
<sequence length="390" mass="46450">MSSYMVYLKDFYSEREHCILLCIRSFFSRSRSPDFERNEALRESWAALKSQPDNFDAWIILLTQADQSNDVRLARDMYDRFLSKYPYCYGFWKKYADMERRHQHFSDALSVWERGILAIPLSIDLWLGFLSFMRELAPQSDRGIEKLRELYDRALSMAGYEFHSDRLWQDYIAWEEAQAEWRRVAAIYDRLIRIPTAMYKGHMERFEAIVNMCNPADLLSEEEFKDVFDVVRRKCDIPIDEIVTEEMINPGETVDGSAETQHTVRKKIHPDALPRFRAEIIAKRYRWHKETESMMLVRVPFEDQIKRPYFHVKPLEAEQLKNWRLYLDFEIAEGDETRITVLFERCLIACALYDQFWTKVGSFDLLLYLCFSPSLSLSVLPNESENARIF</sequence>
<evidence type="ECO:0000313" key="9">
    <source>
        <dbReference type="WBParaSite" id="NBR_0001187601-mRNA-1"/>
    </source>
</evidence>
<evidence type="ECO:0000256" key="6">
    <source>
        <dbReference type="ARBA" id="ARBA00038019"/>
    </source>
</evidence>
<keyword evidence="3" id="KW-0677">Repeat</keyword>
<dbReference type="Proteomes" id="UP000271162">
    <property type="component" value="Unassembled WGS sequence"/>
</dbReference>
<dbReference type="Pfam" id="PF23240">
    <property type="entry name" value="HAT_PRP39_N"/>
    <property type="match status" value="1"/>
</dbReference>
<dbReference type="GO" id="GO:0071004">
    <property type="term" value="C:U2-type prespliceosome"/>
    <property type="evidence" value="ECO:0007669"/>
    <property type="project" value="TreeGrafter"/>
</dbReference>
<dbReference type="GO" id="GO:0030627">
    <property type="term" value="F:pre-mRNA 5'-splice site binding"/>
    <property type="evidence" value="ECO:0007669"/>
    <property type="project" value="TreeGrafter"/>
</dbReference>
<gene>
    <name evidence="7" type="ORF">NBR_LOCUS11877</name>
</gene>
<reference evidence="9" key="1">
    <citation type="submission" date="2017-02" db="UniProtKB">
        <authorList>
            <consortium name="WormBaseParasite"/>
        </authorList>
    </citation>
    <scope>IDENTIFICATION</scope>
</reference>
<proteinExistence type="inferred from homology"/>
<dbReference type="InterPro" id="IPR059164">
    <property type="entry name" value="HAT_PRP39_C"/>
</dbReference>
<dbReference type="STRING" id="27835.A0A0N4Y6X8"/>
<comment type="subcellular location">
    <subcellularLocation>
        <location evidence="1">Nucleus</location>
    </subcellularLocation>
</comment>
<dbReference type="SUPFAM" id="SSF48452">
    <property type="entry name" value="TPR-like"/>
    <property type="match status" value="1"/>
</dbReference>
<evidence type="ECO:0000256" key="3">
    <source>
        <dbReference type="ARBA" id="ARBA00022737"/>
    </source>
</evidence>
<dbReference type="GO" id="GO:0000243">
    <property type="term" value="C:commitment complex"/>
    <property type="evidence" value="ECO:0007669"/>
    <property type="project" value="TreeGrafter"/>
</dbReference>
<comment type="similarity">
    <text evidence="6">Belongs to the PRP39 family.</text>
</comment>
<dbReference type="PANTHER" id="PTHR17204">
    <property type="entry name" value="PRE-MRNA PROCESSING PROTEIN PRP39-RELATED"/>
    <property type="match status" value="1"/>
</dbReference>
<dbReference type="AlphaFoldDB" id="A0A0N4Y6X8"/>
<accession>A0A0N4Y6X8</accession>
<keyword evidence="2" id="KW-0507">mRNA processing</keyword>
<evidence type="ECO:0000313" key="8">
    <source>
        <dbReference type="Proteomes" id="UP000271162"/>
    </source>
</evidence>
<dbReference type="PANTHER" id="PTHR17204:SF5">
    <property type="entry name" value="PRE-MRNA-PROCESSING FACTOR 39"/>
    <property type="match status" value="1"/>
</dbReference>
<reference evidence="7 8" key="2">
    <citation type="submission" date="2018-11" db="EMBL/GenBank/DDBJ databases">
        <authorList>
            <consortium name="Pathogen Informatics"/>
        </authorList>
    </citation>
    <scope>NUCLEOTIDE SEQUENCE [LARGE SCALE GENOMIC DNA]</scope>
</reference>
<dbReference type="WBParaSite" id="NBR_0001187601-mRNA-1">
    <property type="protein sequence ID" value="NBR_0001187601-mRNA-1"/>
    <property type="gene ID" value="NBR_0001187601"/>
</dbReference>
<keyword evidence="4" id="KW-0508">mRNA splicing</keyword>
<evidence type="ECO:0000256" key="4">
    <source>
        <dbReference type="ARBA" id="ARBA00023187"/>
    </source>
</evidence>
<dbReference type="GO" id="GO:0000395">
    <property type="term" value="P:mRNA 5'-splice site recognition"/>
    <property type="evidence" value="ECO:0007669"/>
    <property type="project" value="TreeGrafter"/>
</dbReference>
<name>A0A0N4Y6X8_NIPBR</name>
<evidence type="ECO:0000256" key="2">
    <source>
        <dbReference type="ARBA" id="ARBA00022664"/>
    </source>
</evidence>
<dbReference type="InterPro" id="IPR011990">
    <property type="entry name" value="TPR-like_helical_dom_sf"/>
</dbReference>
<dbReference type="Gene3D" id="1.25.40.10">
    <property type="entry name" value="Tetratricopeptide repeat domain"/>
    <property type="match status" value="2"/>
</dbReference>
<evidence type="ECO:0000313" key="7">
    <source>
        <dbReference type="EMBL" id="VDL75466.1"/>
    </source>
</evidence>
<dbReference type="SMART" id="SM00386">
    <property type="entry name" value="HAT"/>
    <property type="match status" value="4"/>
</dbReference>
<dbReference type="InterPro" id="IPR003107">
    <property type="entry name" value="HAT"/>
</dbReference>
<evidence type="ECO:0000256" key="1">
    <source>
        <dbReference type="ARBA" id="ARBA00004123"/>
    </source>
</evidence>
<dbReference type="FunFam" id="1.25.40.10:FF:000091">
    <property type="entry name" value="Pre-mRNA-processing factor 39"/>
    <property type="match status" value="1"/>
</dbReference>